<evidence type="ECO:0000256" key="5">
    <source>
        <dbReference type="ARBA" id="ARBA00022694"/>
    </source>
</evidence>
<dbReference type="STRING" id="658167.SAMN04488135_110117"/>
<evidence type="ECO:0000256" key="4">
    <source>
        <dbReference type="ARBA" id="ARBA00022490"/>
    </source>
</evidence>
<evidence type="ECO:0000256" key="6">
    <source>
        <dbReference type="ARBA" id="ARBA00022723"/>
    </source>
</evidence>
<evidence type="ECO:0000256" key="10">
    <source>
        <dbReference type="ARBA" id="ARBA00032441"/>
    </source>
</evidence>
<dbReference type="AlphaFoldDB" id="A0A1M5YSQ7"/>
<dbReference type="PANTHER" id="PTHR33540">
    <property type="entry name" value="TRNA THREONYLCARBAMOYLADENOSINE BIOSYNTHESIS PROTEIN TSAE"/>
    <property type="match status" value="1"/>
</dbReference>
<reference evidence="11 12" key="1">
    <citation type="submission" date="2016-11" db="EMBL/GenBank/DDBJ databases">
        <authorList>
            <person name="Jaros S."/>
            <person name="Januszkiewicz K."/>
            <person name="Wedrychowicz H."/>
        </authorList>
    </citation>
    <scope>NUCLEOTIDE SEQUENCE [LARGE SCALE GENOMIC DNA]</scope>
    <source>
        <strain evidence="11 12">CGMCC 1.10190</strain>
    </source>
</reference>
<keyword evidence="7" id="KW-0547">Nucleotide-binding</keyword>
<evidence type="ECO:0000313" key="12">
    <source>
        <dbReference type="Proteomes" id="UP000184226"/>
    </source>
</evidence>
<dbReference type="OrthoDB" id="9800307at2"/>
<comment type="similarity">
    <text evidence="2">Belongs to the TsaE family.</text>
</comment>
<keyword evidence="6" id="KW-0479">Metal-binding</keyword>
<evidence type="ECO:0000313" key="11">
    <source>
        <dbReference type="EMBL" id="SHI14864.1"/>
    </source>
</evidence>
<accession>A0A1M5YSQ7</accession>
<dbReference type="GO" id="GO:0002949">
    <property type="term" value="P:tRNA threonylcarbamoyladenosine modification"/>
    <property type="evidence" value="ECO:0007669"/>
    <property type="project" value="InterPro"/>
</dbReference>
<evidence type="ECO:0000256" key="8">
    <source>
        <dbReference type="ARBA" id="ARBA00022840"/>
    </source>
</evidence>
<evidence type="ECO:0000256" key="1">
    <source>
        <dbReference type="ARBA" id="ARBA00004496"/>
    </source>
</evidence>
<keyword evidence="9" id="KW-0460">Magnesium</keyword>
<dbReference type="GO" id="GO:0005524">
    <property type="term" value="F:ATP binding"/>
    <property type="evidence" value="ECO:0007669"/>
    <property type="project" value="UniProtKB-KW"/>
</dbReference>
<evidence type="ECO:0000256" key="2">
    <source>
        <dbReference type="ARBA" id="ARBA00007599"/>
    </source>
</evidence>
<dbReference type="InterPro" id="IPR027417">
    <property type="entry name" value="P-loop_NTPase"/>
</dbReference>
<proteinExistence type="inferred from homology"/>
<dbReference type="Proteomes" id="UP000184226">
    <property type="component" value="Unassembled WGS sequence"/>
</dbReference>
<keyword evidence="4" id="KW-0963">Cytoplasm</keyword>
<dbReference type="NCBIfam" id="TIGR00150">
    <property type="entry name" value="T6A_YjeE"/>
    <property type="match status" value="1"/>
</dbReference>
<name>A0A1M5YSQ7_9BURK</name>
<keyword evidence="12" id="KW-1185">Reference proteome</keyword>
<comment type="subcellular location">
    <subcellularLocation>
        <location evidence="1">Cytoplasm</location>
    </subcellularLocation>
</comment>
<dbReference type="GO" id="GO:0046872">
    <property type="term" value="F:metal ion binding"/>
    <property type="evidence" value="ECO:0007669"/>
    <property type="project" value="UniProtKB-KW"/>
</dbReference>
<dbReference type="RefSeq" id="WP_073105465.1">
    <property type="nucleotide sequence ID" value="NZ_FQXE01000010.1"/>
</dbReference>
<keyword evidence="5" id="KW-0819">tRNA processing</keyword>
<dbReference type="InterPro" id="IPR003442">
    <property type="entry name" value="T6A_TsaE"/>
</dbReference>
<organism evidence="11 12">
    <name type="scientific">Pollutimonas bauzanensis</name>
    <dbReference type="NCBI Taxonomy" id="658167"/>
    <lineage>
        <taxon>Bacteria</taxon>
        <taxon>Pseudomonadati</taxon>
        <taxon>Pseudomonadota</taxon>
        <taxon>Betaproteobacteria</taxon>
        <taxon>Burkholderiales</taxon>
        <taxon>Alcaligenaceae</taxon>
        <taxon>Pollutimonas</taxon>
    </lineage>
</organism>
<sequence>MKNENTILATRSLYLPDENATIALAAALAPMLCGTHPAIGPSQRGGRIHLRGDLGAGKTSFARAFLRAAGITGRIKSPSYALLESYNLSNLYFYHLDFYRFSDPREWLDAGFRDILQKRAVVLIEWPEQAGDLLPPPDLDINLEYADNGRHASLTAHSNKGKLWLTTLALPPRDSPGAAS</sequence>
<dbReference type="SUPFAM" id="SSF52540">
    <property type="entry name" value="P-loop containing nucleoside triphosphate hydrolases"/>
    <property type="match status" value="1"/>
</dbReference>
<evidence type="ECO:0000256" key="3">
    <source>
        <dbReference type="ARBA" id="ARBA00019010"/>
    </source>
</evidence>
<dbReference type="Pfam" id="PF02367">
    <property type="entry name" value="TsaE"/>
    <property type="match status" value="1"/>
</dbReference>
<dbReference type="PANTHER" id="PTHR33540:SF2">
    <property type="entry name" value="TRNA THREONYLCARBAMOYLADENOSINE BIOSYNTHESIS PROTEIN TSAE"/>
    <property type="match status" value="1"/>
</dbReference>
<dbReference type="EMBL" id="FQXE01000010">
    <property type="protein sequence ID" value="SHI14864.1"/>
    <property type="molecule type" value="Genomic_DNA"/>
</dbReference>
<protein>
    <recommendedName>
        <fullName evidence="3">tRNA threonylcarbamoyladenosine biosynthesis protein TsaE</fullName>
    </recommendedName>
    <alternativeName>
        <fullName evidence="10">t(6)A37 threonylcarbamoyladenosine biosynthesis protein TsaE</fullName>
    </alternativeName>
</protein>
<keyword evidence="8" id="KW-0067">ATP-binding</keyword>
<dbReference type="GO" id="GO:0005737">
    <property type="term" value="C:cytoplasm"/>
    <property type="evidence" value="ECO:0007669"/>
    <property type="project" value="UniProtKB-SubCell"/>
</dbReference>
<dbReference type="Gene3D" id="3.40.50.300">
    <property type="entry name" value="P-loop containing nucleotide triphosphate hydrolases"/>
    <property type="match status" value="1"/>
</dbReference>
<evidence type="ECO:0000256" key="9">
    <source>
        <dbReference type="ARBA" id="ARBA00022842"/>
    </source>
</evidence>
<gene>
    <name evidence="11" type="ORF">SAMN04488135_110117</name>
</gene>
<evidence type="ECO:0000256" key="7">
    <source>
        <dbReference type="ARBA" id="ARBA00022741"/>
    </source>
</evidence>